<evidence type="ECO:0000256" key="1">
    <source>
        <dbReference type="SAM" id="Phobius"/>
    </source>
</evidence>
<keyword evidence="1" id="KW-0472">Membrane</keyword>
<dbReference type="Proteomes" id="UP000249204">
    <property type="component" value="Unassembled WGS sequence"/>
</dbReference>
<proteinExistence type="predicted"/>
<organism evidence="2 3">
    <name type="scientific">Paenibacillus silvae</name>
    <dbReference type="NCBI Taxonomy" id="1325358"/>
    <lineage>
        <taxon>Bacteria</taxon>
        <taxon>Bacillati</taxon>
        <taxon>Bacillota</taxon>
        <taxon>Bacilli</taxon>
        <taxon>Bacillales</taxon>
        <taxon>Paenibacillaceae</taxon>
        <taxon>Paenibacillus</taxon>
    </lineage>
</organism>
<dbReference type="EMBL" id="QKWW01000006">
    <property type="protein sequence ID" value="PZT57346.1"/>
    <property type="molecule type" value="Genomic_DNA"/>
</dbReference>
<dbReference type="AlphaFoldDB" id="A0A2W6PGR1"/>
<protein>
    <submittedName>
        <fullName evidence="2">Uncharacterized protein</fullName>
    </submittedName>
</protein>
<name>A0A2W6PGR1_9BACL</name>
<keyword evidence="1" id="KW-0812">Transmembrane</keyword>
<evidence type="ECO:0000313" key="2">
    <source>
        <dbReference type="EMBL" id="PZT57346.1"/>
    </source>
</evidence>
<comment type="caution">
    <text evidence="2">The sequence shown here is derived from an EMBL/GenBank/DDBJ whole genome shotgun (WGS) entry which is preliminary data.</text>
</comment>
<gene>
    <name evidence="2" type="ORF">DN757_01430</name>
</gene>
<accession>A0A2W6PGR1</accession>
<reference evidence="2 3" key="1">
    <citation type="submission" date="2018-06" db="EMBL/GenBank/DDBJ databases">
        <title>Isolation of heavy metals resistant Paenibacillus silvae NC2 from Gold-Copper mine in ZiJin, China.</title>
        <authorList>
            <person name="Xu J."/>
            <person name="Mazhar H.S."/>
            <person name="Rensing C."/>
        </authorList>
    </citation>
    <scope>NUCLEOTIDE SEQUENCE [LARGE SCALE GENOMIC DNA]</scope>
    <source>
        <strain evidence="2 3">NC2</strain>
    </source>
</reference>
<feature type="transmembrane region" description="Helical" evidence="1">
    <location>
        <begin position="7"/>
        <end position="34"/>
    </location>
</feature>
<keyword evidence="1" id="KW-1133">Transmembrane helix</keyword>
<dbReference type="RefSeq" id="WP_111268498.1">
    <property type="nucleotide sequence ID" value="NZ_QKWW01000006.1"/>
</dbReference>
<feature type="transmembrane region" description="Helical" evidence="1">
    <location>
        <begin position="54"/>
        <end position="78"/>
    </location>
</feature>
<evidence type="ECO:0000313" key="3">
    <source>
        <dbReference type="Proteomes" id="UP000249204"/>
    </source>
</evidence>
<sequence>MKKIRSILGVLLAVASVLAAAYVGVWVMFVGGIVQGIEGIKATPVSSIDIAFGVLRVVFAGFVGYLVVAVGFMVTKLVEPTKSKRKKIK</sequence>